<evidence type="ECO:0000313" key="3">
    <source>
        <dbReference type="Proteomes" id="UP000051952"/>
    </source>
</evidence>
<feature type="region of interest" description="Disordered" evidence="1">
    <location>
        <begin position="231"/>
        <end position="268"/>
    </location>
</feature>
<dbReference type="EMBL" id="CYKH01000734">
    <property type="protein sequence ID" value="CUG28887.1"/>
    <property type="molecule type" value="Genomic_DNA"/>
</dbReference>
<evidence type="ECO:0000256" key="1">
    <source>
        <dbReference type="SAM" id="MobiDB-lite"/>
    </source>
</evidence>
<dbReference type="OrthoDB" id="256428at2759"/>
<dbReference type="Proteomes" id="UP000051952">
    <property type="component" value="Unassembled WGS sequence"/>
</dbReference>
<sequence>MIRLLLRNAALRGGVPIVPLSLLQARYISSSTTRHPLYDKTVPEAPLLPVEMVPVSPNERPYDSPPSDDDADQTASTEVKDSTSTATIVTADGYAEPLCGRVSPAKRFVYWAFRRLRDLPPEWGEYYRRMLRQEVKAARFVGQAWDGFMLVVDGYRKGKWVLSKYGIEADPALIPKPYNNFWEETTHEERVWAHRRSIQLKDLQALQRDEDSLIFGAMSVDHREFTLNSAGNLSGGKDQAGSPVHALDLEAPTEEEIEMSRAAEEASS</sequence>
<reference evidence="3" key="1">
    <citation type="submission" date="2015-09" db="EMBL/GenBank/DDBJ databases">
        <authorList>
            <consortium name="Pathogen Informatics"/>
        </authorList>
    </citation>
    <scope>NUCLEOTIDE SEQUENCE [LARGE SCALE GENOMIC DNA]</scope>
    <source>
        <strain evidence="3">Lake Konstanz</strain>
    </source>
</reference>
<dbReference type="AlphaFoldDB" id="A0A0S4J5C9"/>
<feature type="region of interest" description="Disordered" evidence="1">
    <location>
        <begin position="54"/>
        <end position="83"/>
    </location>
</feature>
<evidence type="ECO:0000313" key="2">
    <source>
        <dbReference type="EMBL" id="CUG28887.1"/>
    </source>
</evidence>
<accession>A0A0S4J5C9</accession>
<feature type="non-terminal residue" evidence="2">
    <location>
        <position position="268"/>
    </location>
</feature>
<organism evidence="2 3">
    <name type="scientific">Bodo saltans</name>
    <name type="common">Flagellated protozoan</name>
    <dbReference type="NCBI Taxonomy" id="75058"/>
    <lineage>
        <taxon>Eukaryota</taxon>
        <taxon>Discoba</taxon>
        <taxon>Euglenozoa</taxon>
        <taxon>Kinetoplastea</taxon>
        <taxon>Metakinetoplastina</taxon>
        <taxon>Eubodonida</taxon>
        <taxon>Bodonidae</taxon>
        <taxon>Bodo</taxon>
    </lineage>
</organism>
<name>A0A0S4J5C9_BODSA</name>
<feature type="compositionally biased region" description="Basic and acidic residues" evidence="1">
    <location>
        <begin position="258"/>
        <end position="268"/>
    </location>
</feature>
<proteinExistence type="predicted"/>
<dbReference type="VEuPathDB" id="TriTrypDB:BSAL_77015"/>
<keyword evidence="3" id="KW-1185">Reference proteome</keyword>
<gene>
    <name evidence="2" type="ORF">BSAL_77015</name>
</gene>
<protein>
    <submittedName>
        <fullName evidence="2">Uncharacterized protein</fullName>
    </submittedName>
</protein>